<evidence type="ECO:0000313" key="2">
    <source>
        <dbReference type="EMBL" id="CRK94341.1"/>
    </source>
</evidence>
<protein>
    <submittedName>
        <fullName evidence="2">CLUMA_CG007856, isoform A</fullName>
    </submittedName>
</protein>
<sequence>IRFNYKQTTSIESYRRTICYGTRARDCPIKLVFLVNRLSLKFAMENPWKSQEHSQKRESSPDSSSQSSKGKKNKAKYNNVTVNINQRIAKAFEEHLVSTTNESHREKCLMTLGAANGSEAGRKVAELLDNFKGKKQRIDDESSIEKSMKNSP</sequence>
<name>A0A1J1I224_9DIPT</name>
<feature type="non-terminal residue" evidence="2">
    <location>
        <position position="1"/>
    </location>
</feature>
<keyword evidence="3" id="KW-1185">Reference proteome</keyword>
<evidence type="ECO:0000313" key="3">
    <source>
        <dbReference type="Proteomes" id="UP000183832"/>
    </source>
</evidence>
<evidence type="ECO:0000256" key="1">
    <source>
        <dbReference type="SAM" id="MobiDB-lite"/>
    </source>
</evidence>
<gene>
    <name evidence="2" type="ORF">CLUMA_CG007856</name>
</gene>
<dbReference type="AlphaFoldDB" id="A0A1J1I224"/>
<feature type="region of interest" description="Disordered" evidence="1">
    <location>
        <begin position="46"/>
        <end position="80"/>
    </location>
</feature>
<proteinExistence type="predicted"/>
<feature type="compositionally biased region" description="Basic and acidic residues" evidence="1">
    <location>
        <begin position="50"/>
        <end position="60"/>
    </location>
</feature>
<reference evidence="2 3" key="1">
    <citation type="submission" date="2015-04" db="EMBL/GenBank/DDBJ databases">
        <authorList>
            <person name="Syromyatnikov M.Y."/>
            <person name="Popov V.N."/>
        </authorList>
    </citation>
    <scope>NUCLEOTIDE SEQUENCE [LARGE SCALE GENOMIC DNA]</scope>
</reference>
<accession>A0A1J1I224</accession>
<dbReference type="EMBL" id="CVRI01000038">
    <property type="protein sequence ID" value="CRK94341.1"/>
    <property type="molecule type" value="Genomic_DNA"/>
</dbReference>
<dbReference type="Proteomes" id="UP000183832">
    <property type="component" value="Unassembled WGS sequence"/>
</dbReference>
<organism evidence="2 3">
    <name type="scientific">Clunio marinus</name>
    <dbReference type="NCBI Taxonomy" id="568069"/>
    <lineage>
        <taxon>Eukaryota</taxon>
        <taxon>Metazoa</taxon>
        <taxon>Ecdysozoa</taxon>
        <taxon>Arthropoda</taxon>
        <taxon>Hexapoda</taxon>
        <taxon>Insecta</taxon>
        <taxon>Pterygota</taxon>
        <taxon>Neoptera</taxon>
        <taxon>Endopterygota</taxon>
        <taxon>Diptera</taxon>
        <taxon>Nematocera</taxon>
        <taxon>Chironomoidea</taxon>
        <taxon>Chironomidae</taxon>
        <taxon>Clunio</taxon>
    </lineage>
</organism>